<proteinExistence type="predicted"/>
<dbReference type="InterPro" id="IPR050267">
    <property type="entry name" value="Anti-sigma-factor_SerPK"/>
</dbReference>
<keyword evidence="4" id="KW-1185">Reference proteome</keyword>
<reference evidence="3 4" key="1">
    <citation type="submission" date="2021-01" db="EMBL/GenBank/DDBJ databases">
        <title>Whole genome shotgun sequence of Catellatospora citrea NBRC 14495.</title>
        <authorList>
            <person name="Komaki H."/>
            <person name="Tamura T."/>
        </authorList>
    </citation>
    <scope>NUCLEOTIDE SEQUENCE [LARGE SCALE GENOMIC DNA]</scope>
    <source>
        <strain evidence="3 4">NBRC 14495</strain>
    </source>
</reference>
<keyword evidence="1" id="KW-0808">Transferase</keyword>
<sequence>MHQLTTPFEPSPADAPALCFHSPTDLAQVREFVGECARAVGLTAGRLPALQVAVSEVATNTLLHTASGGTVRVWVDRDELISELTDSGTFEGRCADCPGPAGGWGLRIVDEVCDRFDLYSRPGRTVWRLAVSLDGRPRKP</sequence>
<dbReference type="EMBL" id="BONH01000017">
    <property type="protein sequence ID" value="GIF98913.1"/>
    <property type="molecule type" value="Genomic_DNA"/>
</dbReference>
<evidence type="ECO:0000313" key="4">
    <source>
        <dbReference type="Proteomes" id="UP000659904"/>
    </source>
</evidence>
<feature type="domain" description="Histidine kinase/HSP90-like ATPase" evidence="2">
    <location>
        <begin position="23"/>
        <end position="127"/>
    </location>
</feature>
<name>A0A8J3KKN8_9ACTN</name>
<gene>
    <name evidence="3" type="ORF">Cci01nite_40070</name>
</gene>
<dbReference type="CDD" id="cd16936">
    <property type="entry name" value="HATPase_RsbW-like"/>
    <property type="match status" value="1"/>
</dbReference>
<dbReference type="RefSeq" id="WP_170213346.1">
    <property type="nucleotide sequence ID" value="NZ_BONH01000017.1"/>
</dbReference>
<keyword evidence="1" id="KW-0723">Serine/threonine-protein kinase</keyword>
<dbReference type="Proteomes" id="UP000659904">
    <property type="component" value="Unassembled WGS sequence"/>
</dbReference>
<evidence type="ECO:0000259" key="2">
    <source>
        <dbReference type="Pfam" id="PF13581"/>
    </source>
</evidence>
<organism evidence="3 4">
    <name type="scientific">Catellatospora citrea</name>
    <dbReference type="NCBI Taxonomy" id="53366"/>
    <lineage>
        <taxon>Bacteria</taxon>
        <taxon>Bacillati</taxon>
        <taxon>Actinomycetota</taxon>
        <taxon>Actinomycetes</taxon>
        <taxon>Micromonosporales</taxon>
        <taxon>Micromonosporaceae</taxon>
        <taxon>Catellatospora</taxon>
    </lineage>
</organism>
<dbReference type="AlphaFoldDB" id="A0A8J3KKN8"/>
<evidence type="ECO:0000313" key="3">
    <source>
        <dbReference type="EMBL" id="GIF98913.1"/>
    </source>
</evidence>
<dbReference type="PANTHER" id="PTHR35526">
    <property type="entry name" value="ANTI-SIGMA-F FACTOR RSBW-RELATED"/>
    <property type="match status" value="1"/>
</dbReference>
<dbReference type="SUPFAM" id="SSF55874">
    <property type="entry name" value="ATPase domain of HSP90 chaperone/DNA topoisomerase II/histidine kinase"/>
    <property type="match status" value="1"/>
</dbReference>
<comment type="caution">
    <text evidence="3">The sequence shown here is derived from an EMBL/GenBank/DDBJ whole genome shotgun (WGS) entry which is preliminary data.</text>
</comment>
<dbReference type="InterPro" id="IPR003594">
    <property type="entry name" value="HATPase_dom"/>
</dbReference>
<dbReference type="GO" id="GO:0004674">
    <property type="term" value="F:protein serine/threonine kinase activity"/>
    <property type="evidence" value="ECO:0007669"/>
    <property type="project" value="UniProtKB-KW"/>
</dbReference>
<dbReference type="Gene3D" id="3.30.565.10">
    <property type="entry name" value="Histidine kinase-like ATPase, C-terminal domain"/>
    <property type="match status" value="1"/>
</dbReference>
<protein>
    <recommendedName>
        <fullName evidence="2">Histidine kinase/HSP90-like ATPase domain-containing protein</fullName>
    </recommendedName>
</protein>
<dbReference type="PANTHER" id="PTHR35526:SF3">
    <property type="entry name" value="ANTI-SIGMA-F FACTOR RSBW"/>
    <property type="match status" value="1"/>
</dbReference>
<accession>A0A8J3KKN8</accession>
<evidence type="ECO:0000256" key="1">
    <source>
        <dbReference type="ARBA" id="ARBA00022527"/>
    </source>
</evidence>
<keyword evidence="1" id="KW-0418">Kinase</keyword>
<dbReference type="Pfam" id="PF13581">
    <property type="entry name" value="HATPase_c_2"/>
    <property type="match status" value="1"/>
</dbReference>
<dbReference type="InterPro" id="IPR036890">
    <property type="entry name" value="HATPase_C_sf"/>
</dbReference>